<keyword evidence="1" id="KW-0732">Signal</keyword>
<keyword evidence="3" id="KW-1185">Reference proteome</keyword>
<sequence>MLYSLLIALASSFLLLLTSAEDYNIQDVRSSRRLLLLRRHLLDQGFHAKQSPYSQLERYSQPEAMLHIRHHPPSKPVCACATTPNGGLWDCELGRGCDGQDRNGFGLGKHESHAIYTESSPPLRTRKDILDGLISLVDHPCHLQTNFTPTTLTGPTTPSPFHHNSSITNRAHPTSCEFSTAGDRSNMTTLATYTEPRLVSTFSISGPGSGSLVRESELKHRLYVEWLEGCGSFGTQWFDCITYDRYDDLQMNPNRCDPVHGNRTGEVDWTLPPPVGAGIERL</sequence>
<accession>A0A6A6TB41</accession>
<gene>
    <name evidence="2" type="ORF">K491DRAFT_677530</name>
</gene>
<dbReference type="EMBL" id="MU004329">
    <property type="protein sequence ID" value="KAF2657036.1"/>
    <property type="molecule type" value="Genomic_DNA"/>
</dbReference>
<feature type="signal peptide" evidence="1">
    <location>
        <begin position="1"/>
        <end position="20"/>
    </location>
</feature>
<name>A0A6A6TB41_9PLEO</name>
<dbReference type="OrthoDB" id="10607125at2759"/>
<dbReference type="AlphaFoldDB" id="A0A6A6TB41"/>
<proteinExistence type="predicted"/>
<organism evidence="2 3">
    <name type="scientific">Lophiostoma macrostomum CBS 122681</name>
    <dbReference type="NCBI Taxonomy" id="1314788"/>
    <lineage>
        <taxon>Eukaryota</taxon>
        <taxon>Fungi</taxon>
        <taxon>Dikarya</taxon>
        <taxon>Ascomycota</taxon>
        <taxon>Pezizomycotina</taxon>
        <taxon>Dothideomycetes</taxon>
        <taxon>Pleosporomycetidae</taxon>
        <taxon>Pleosporales</taxon>
        <taxon>Lophiostomataceae</taxon>
        <taxon>Lophiostoma</taxon>
    </lineage>
</organism>
<protein>
    <submittedName>
        <fullName evidence="2">Uncharacterized protein</fullName>
    </submittedName>
</protein>
<feature type="chain" id="PRO_5025667557" evidence="1">
    <location>
        <begin position="21"/>
        <end position="282"/>
    </location>
</feature>
<evidence type="ECO:0000313" key="3">
    <source>
        <dbReference type="Proteomes" id="UP000799324"/>
    </source>
</evidence>
<evidence type="ECO:0000313" key="2">
    <source>
        <dbReference type="EMBL" id="KAF2657036.1"/>
    </source>
</evidence>
<evidence type="ECO:0000256" key="1">
    <source>
        <dbReference type="SAM" id="SignalP"/>
    </source>
</evidence>
<dbReference type="Proteomes" id="UP000799324">
    <property type="component" value="Unassembled WGS sequence"/>
</dbReference>
<reference evidence="2" key="1">
    <citation type="journal article" date="2020" name="Stud. Mycol.">
        <title>101 Dothideomycetes genomes: a test case for predicting lifestyles and emergence of pathogens.</title>
        <authorList>
            <person name="Haridas S."/>
            <person name="Albert R."/>
            <person name="Binder M."/>
            <person name="Bloem J."/>
            <person name="Labutti K."/>
            <person name="Salamov A."/>
            <person name="Andreopoulos B."/>
            <person name="Baker S."/>
            <person name="Barry K."/>
            <person name="Bills G."/>
            <person name="Bluhm B."/>
            <person name="Cannon C."/>
            <person name="Castanera R."/>
            <person name="Culley D."/>
            <person name="Daum C."/>
            <person name="Ezra D."/>
            <person name="Gonzalez J."/>
            <person name="Henrissat B."/>
            <person name="Kuo A."/>
            <person name="Liang C."/>
            <person name="Lipzen A."/>
            <person name="Lutzoni F."/>
            <person name="Magnuson J."/>
            <person name="Mondo S."/>
            <person name="Nolan M."/>
            <person name="Ohm R."/>
            <person name="Pangilinan J."/>
            <person name="Park H.-J."/>
            <person name="Ramirez L."/>
            <person name="Alfaro M."/>
            <person name="Sun H."/>
            <person name="Tritt A."/>
            <person name="Yoshinaga Y."/>
            <person name="Zwiers L.-H."/>
            <person name="Turgeon B."/>
            <person name="Goodwin S."/>
            <person name="Spatafora J."/>
            <person name="Crous P."/>
            <person name="Grigoriev I."/>
        </authorList>
    </citation>
    <scope>NUCLEOTIDE SEQUENCE</scope>
    <source>
        <strain evidence="2">CBS 122681</strain>
    </source>
</reference>